<dbReference type="Pfam" id="PF07883">
    <property type="entry name" value="Cupin_2"/>
    <property type="match status" value="1"/>
</dbReference>
<dbReference type="InterPro" id="IPR018060">
    <property type="entry name" value="HTH_AraC"/>
</dbReference>
<gene>
    <name evidence="5" type="ORF">EGT74_03225</name>
</gene>
<dbReference type="SMART" id="SM00342">
    <property type="entry name" value="HTH_ARAC"/>
    <property type="match status" value="1"/>
</dbReference>
<keyword evidence="2" id="KW-0238">DNA-binding</keyword>
<dbReference type="InterPro" id="IPR013096">
    <property type="entry name" value="Cupin_2"/>
</dbReference>
<accession>A0A3N4PYS9</accession>
<dbReference type="Pfam" id="PF12833">
    <property type="entry name" value="HTH_18"/>
    <property type="match status" value="1"/>
</dbReference>
<keyword evidence="3" id="KW-0804">Transcription</keyword>
<dbReference type="PROSITE" id="PS01124">
    <property type="entry name" value="HTH_ARAC_FAMILY_2"/>
    <property type="match status" value="1"/>
</dbReference>
<protein>
    <submittedName>
        <fullName evidence="5">AraC family transcriptional regulator</fullName>
    </submittedName>
</protein>
<evidence type="ECO:0000313" key="5">
    <source>
        <dbReference type="EMBL" id="RPE12575.1"/>
    </source>
</evidence>
<dbReference type="OrthoDB" id="745435at2"/>
<proteinExistence type="predicted"/>
<evidence type="ECO:0000256" key="3">
    <source>
        <dbReference type="ARBA" id="ARBA00023163"/>
    </source>
</evidence>
<dbReference type="Gene3D" id="2.60.120.10">
    <property type="entry name" value="Jelly Rolls"/>
    <property type="match status" value="1"/>
</dbReference>
<evidence type="ECO:0000256" key="1">
    <source>
        <dbReference type="ARBA" id="ARBA00023015"/>
    </source>
</evidence>
<dbReference type="AlphaFoldDB" id="A0A3N4PYS9"/>
<keyword evidence="1" id="KW-0805">Transcription regulation</keyword>
<feature type="domain" description="HTH araC/xylS-type" evidence="4">
    <location>
        <begin position="187"/>
        <end position="285"/>
    </location>
</feature>
<evidence type="ECO:0000259" key="4">
    <source>
        <dbReference type="PROSITE" id="PS01124"/>
    </source>
</evidence>
<dbReference type="SUPFAM" id="SSF51182">
    <property type="entry name" value="RmlC-like cupins"/>
    <property type="match status" value="1"/>
</dbReference>
<dbReference type="SUPFAM" id="SSF46689">
    <property type="entry name" value="Homeodomain-like"/>
    <property type="match status" value="1"/>
</dbReference>
<dbReference type="RefSeq" id="WP_123845086.1">
    <property type="nucleotide sequence ID" value="NZ_RPDH01000001.1"/>
</dbReference>
<comment type="caution">
    <text evidence="5">The sequence shown here is derived from an EMBL/GenBank/DDBJ whole genome shotgun (WGS) entry which is preliminary data.</text>
</comment>
<name>A0A3N4PYS9_9BACT</name>
<evidence type="ECO:0000256" key="2">
    <source>
        <dbReference type="ARBA" id="ARBA00023125"/>
    </source>
</evidence>
<dbReference type="GO" id="GO:0043565">
    <property type="term" value="F:sequence-specific DNA binding"/>
    <property type="evidence" value="ECO:0007669"/>
    <property type="project" value="InterPro"/>
</dbReference>
<dbReference type="Gene3D" id="1.10.10.60">
    <property type="entry name" value="Homeodomain-like"/>
    <property type="match status" value="2"/>
</dbReference>
<reference evidence="5 6" key="1">
    <citation type="submission" date="2018-11" db="EMBL/GenBank/DDBJ databases">
        <title>Chitinophaga lutea sp.nov., isolate from arsenic contaminated soil.</title>
        <authorList>
            <person name="Zong Y."/>
        </authorList>
    </citation>
    <scope>NUCLEOTIDE SEQUENCE [LARGE SCALE GENOMIC DNA]</scope>
    <source>
        <strain evidence="5 6">ZY74</strain>
    </source>
</reference>
<dbReference type="PANTHER" id="PTHR43280:SF27">
    <property type="entry name" value="TRANSCRIPTIONAL REGULATOR MTLR"/>
    <property type="match status" value="1"/>
</dbReference>
<sequence length="293" mass="34080">MKPLFHKVPRPIQTSFSIRHDVEPSFDTTWHYHPELELHFVLKGEGIRFIGDKIGNFSAGEMILLGENMPHTWYCKEEQTQKKGHKHVEAIVLQFLPNCMGDDFLLLPEAHLLLKLYDKAKRGMIIQGETKKKLSGLLWQMVSAERLEKVVMLLSILNLLSETEEYAFVSNSYSFHPAGRQETERLNAVYNHTLVNFRNVITLEEVAAISNLTVTSFCRYFKLMTRKTYYDFLTEVRVSHVCRLLIEDKLSIPHISNQCGFINISNFYRQFKKVTGLTPVAYKRKYLQVKTFA</sequence>
<dbReference type="InterPro" id="IPR009057">
    <property type="entry name" value="Homeodomain-like_sf"/>
</dbReference>
<dbReference type="EMBL" id="RPDH01000001">
    <property type="protein sequence ID" value="RPE12575.1"/>
    <property type="molecule type" value="Genomic_DNA"/>
</dbReference>
<evidence type="ECO:0000313" key="6">
    <source>
        <dbReference type="Proteomes" id="UP000278351"/>
    </source>
</evidence>
<dbReference type="CDD" id="cd06976">
    <property type="entry name" value="cupin_MtlR-like_N"/>
    <property type="match status" value="1"/>
</dbReference>
<dbReference type="PANTHER" id="PTHR43280">
    <property type="entry name" value="ARAC-FAMILY TRANSCRIPTIONAL REGULATOR"/>
    <property type="match status" value="1"/>
</dbReference>
<dbReference type="InterPro" id="IPR011051">
    <property type="entry name" value="RmlC_Cupin_sf"/>
</dbReference>
<dbReference type="Proteomes" id="UP000278351">
    <property type="component" value="Unassembled WGS sequence"/>
</dbReference>
<dbReference type="InterPro" id="IPR014710">
    <property type="entry name" value="RmlC-like_jellyroll"/>
</dbReference>
<dbReference type="GO" id="GO:0003700">
    <property type="term" value="F:DNA-binding transcription factor activity"/>
    <property type="evidence" value="ECO:0007669"/>
    <property type="project" value="InterPro"/>
</dbReference>
<organism evidence="5 6">
    <name type="scientific">Chitinophaga lutea</name>
    <dbReference type="NCBI Taxonomy" id="2488634"/>
    <lineage>
        <taxon>Bacteria</taxon>
        <taxon>Pseudomonadati</taxon>
        <taxon>Bacteroidota</taxon>
        <taxon>Chitinophagia</taxon>
        <taxon>Chitinophagales</taxon>
        <taxon>Chitinophagaceae</taxon>
        <taxon>Chitinophaga</taxon>
    </lineage>
</organism>
<keyword evidence="6" id="KW-1185">Reference proteome</keyword>